<accession>A0A3P9J7T8</accession>
<keyword evidence="1" id="KW-0433">Leucine-rich repeat</keyword>
<dbReference type="Proteomes" id="UP000265200">
    <property type="component" value="Chromosome 2"/>
</dbReference>
<evidence type="ECO:0000256" key="1">
    <source>
        <dbReference type="ARBA" id="ARBA00022614"/>
    </source>
</evidence>
<dbReference type="PANTHER" id="PTHR24106">
    <property type="entry name" value="NACHT, LRR AND CARD DOMAINS-CONTAINING"/>
    <property type="match status" value="1"/>
</dbReference>
<reference evidence="3 4" key="2">
    <citation type="submission" date="2017-04" db="EMBL/GenBank/DDBJ databases">
        <title>CpG methylation of centromeres and impact of large insertions on vertebrate speciation.</title>
        <authorList>
            <person name="Ichikawa K."/>
            <person name="Yoshimura J."/>
            <person name="Morishita S."/>
        </authorList>
    </citation>
    <scope>NUCLEOTIDE SEQUENCE</scope>
    <source>
        <strain evidence="3 4">HSOK</strain>
    </source>
</reference>
<reference evidence="3" key="3">
    <citation type="submission" date="2025-08" db="UniProtKB">
        <authorList>
            <consortium name="Ensembl"/>
        </authorList>
    </citation>
    <scope>IDENTIFICATION</scope>
    <source>
        <strain evidence="3">HSOK</strain>
    </source>
</reference>
<dbReference type="InterPro" id="IPR001611">
    <property type="entry name" value="Leu-rich_rpt"/>
</dbReference>
<dbReference type="Gene3D" id="3.80.10.10">
    <property type="entry name" value="Ribonuclease Inhibitor"/>
    <property type="match status" value="1"/>
</dbReference>
<evidence type="ECO:0000256" key="2">
    <source>
        <dbReference type="ARBA" id="ARBA00022737"/>
    </source>
</evidence>
<keyword evidence="2" id="KW-0677">Repeat</keyword>
<dbReference type="AlphaFoldDB" id="A0A3P9J7T8"/>
<name>A0A3P9J7T8_ORYLA</name>
<dbReference type="SMART" id="SM00368">
    <property type="entry name" value="LRR_RI"/>
    <property type="match status" value="1"/>
</dbReference>
<dbReference type="SUPFAM" id="SSF52047">
    <property type="entry name" value="RNI-like"/>
    <property type="match status" value="1"/>
</dbReference>
<sequence>LPTSHTFLSAFRLKDCDLSEMSCEALVSSKPSHLTELDLSDNNLNDSSIKVLCSGLENPNCRLQALRSEH</sequence>
<reference key="1">
    <citation type="journal article" date="2007" name="Nature">
        <title>The medaka draft genome and insights into vertebrate genome evolution.</title>
        <authorList>
            <person name="Kasahara M."/>
            <person name="Naruse K."/>
            <person name="Sasaki S."/>
            <person name="Nakatani Y."/>
            <person name="Qu W."/>
            <person name="Ahsan B."/>
            <person name="Yamada T."/>
            <person name="Nagayasu Y."/>
            <person name="Doi K."/>
            <person name="Kasai Y."/>
            <person name="Jindo T."/>
            <person name="Kobayashi D."/>
            <person name="Shimada A."/>
            <person name="Toyoda A."/>
            <person name="Kuroki Y."/>
            <person name="Fujiyama A."/>
            <person name="Sasaki T."/>
            <person name="Shimizu A."/>
            <person name="Asakawa S."/>
            <person name="Shimizu N."/>
            <person name="Hashimoto S."/>
            <person name="Yang J."/>
            <person name="Lee Y."/>
            <person name="Matsushima K."/>
            <person name="Sugano S."/>
            <person name="Sakaizumi M."/>
            <person name="Narita T."/>
            <person name="Ohishi K."/>
            <person name="Haga S."/>
            <person name="Ohta F."/>
            <person name="Nomoto H."/>
            <person name="Nogata K."/>
            <person name="Morishita T."/>
            <person name="Endo T."/>
            <person name="Shin-I T."/>
            <person name="Takeda H."/>
            <person name="Morishita S."/>
            <person name="Kohara Y."/>
        </authorList>
    </citation>
    <scope>NUCLEOTIDE SEQUENCE [LARGE SCALE GENOMIC DNA]</scope>
    <source>
        <strain>Hd-rR</strain>
    </source>
</reference>
<organism evidence="3 4">
    <name type="scientific">Oryzias latipes</name>
    <name type="common">Japanese rice fish</name>
    <name type="synonym">Japanese killifish</name>
    <dbReference type="NCBI Taxonomy" id="8090"/>
    <lineage>
        <taxon>Eukaryota</taxon>
        <taxon>Metazoa</taxon>
        <taxon>Chordata</taxon>
        <taxon>Craniata</taxon>
        <taxon>Vertebrata</taxon>
        <taxon>Euteleostomi</taxon>
        <taxon>Actinopterygii</taxon>
        <taxon>Neopterygii</taxon>
        <taxon>Teleostei</taxon>
        <taxon>Neoteleostei</taxon>
        <taxon>Acanthomorphata</taxon>
        <taxon>Ovalentaria</taxon>
        <taxon>Atherinomorphae</taxon>
        <taxon>Beloniformes</taxon>
        <taxon>Adrianichthyidae</taxon>
        <taxon>Oryziinae</taxon>
        <taxon>Oryzias</taxon>
    </lineage>
</organism>
<dbReference type="InterPro" id="IPR051261">
    <property type="entry name" value="NLR"/>
</dbReference>
<evidence type="ECO:0000313" key="4">
    <source>
        <dbReference type="Proteomes" id="UP000265200"/>
    </source>
</evidence>
<dbReference type="InterPro" id="IPR032675">
    <property type="entry name" value="LRR_dom_sf"/>
</dbReference>
<reference evidence="3" key="4">
    <citation type="submission" date="2025-09" db="UniProtKB">
        <authorList>
            <consortium name="Ensembl"/>
        </authorList>
    </citation>
    <scope>IDENTIFICATION</scope>
    <source>
        <strain evidence="3">HSOK</strain>
    </source>
</reference>
<dbReference type="Pfam" id="PF13516">
    <property type="entry name" value="LRR_6"/>
    <property type="match status" value="1"/>
</dbReference>
<proteinExistence type="predicted"/>
<dbReference type="Ensembl" id="ENSORLT00015016621.1">
    <property type="protein sequence ID" value="ENSORLP00015028352.1"/>
    <property type="gene ID" value="ENSORLG00015010953.1"/>
</dbReference>
<evidence type="ECO:0000313" key="3">
    <source>
        <dbReference type="Ensembl" id="ENSORLP00015028352.1"/>
    </source>
</evidence>
<protein>
    <submittedName>
        <fullName evidence="3">Uncharacterized protein</fullName>
    </submittedName>
</protein>